<name>A0A371EQY4_MUCPR</name>
<accession>A0A371EQY4</accession>
<gene>
    <name evidence="1" type="ORF">CR513_52599</name>
</gene>
<reference evidence="1" key="1">
    <citation type="submission" date="2018-05" db="EMBL/GenBank/DDBJ databases">
        <title>Draft genome of Mucuna pruriens seed.</title>
        <authorList>
            <person name="Nnadi N.E."/>
            <person name="Vos R."/>
            <person name="Hasami M.H."/>
            <person name="Devisetty U.K."/>
            <person name="Aguiy J.C."/>
        </authorList>
    </citation>
    <scope>NUCLEOTIDE SEQUENCE [LARGE SCALE GENOMIC DNA]</scope>
    <source>
        <strain evidence="1">JCA_2017</strain>
    </source>
</reference>
<feature type="non-terminal residue" evidence="1">
    <location>
        <position position="1"/>
    </location>
</feature>
<keyword evidence="2" id="KW-1185">Reference proteome</keyword>
<sequence>MTHNIAKQLLHSKISQQLWEEAQSFDEGTRASITNMLATVHVNKYLFSLNHCVLLGCFSVTELHQLALKYKSFSNRRSFPPLAGYGLQDRASKLDIFKTST</sequence>
<dbReference type="AlphaFoldDB" id="A0A371EQY4"/>
<dbReference type="EMBL" id="QJKJ01012552">
    <property type="protein sequence ID" value="RDX68422.1"/>
    <property type="molecule type" value="Genomic_DNA"/>
</dbReference>
<dbReference type="Proteomes" id="UP000257109">
    <property type="component" value="Unassembled WGS sequence"/>
</dbReference>
<evidence type="ECO:0000313" key="1">
    <source>
        <dbReference type="EMBL" id="RDX68422.1"/>
    </source>
</evidence>
<comment type="caution">
    <text evidence="1">The sequence shown here is derived from an EMBL/GenBank/DDBJ whole genome shotgun (WGS) entry which is preliminary data.</text>
</comment>
<evidence type="ECO:0000313" key="2">
    <source>
        <dbReference type="Proteomes" id="UP000257109"/>
    </source>
</evidence>
<protein>
    <submittedName>
        <fullName evidence="1">Uncharacterized protein</fullName>
    </submittedName>
</protein>
<organism evidence="1 2">
    <name type="scientific">Mucuna pruriens</name>
    <name type="common">Velvet bean</name>
    <name type="synonym">Dolichos pruriens</name>
    <dbReference type="NCBI Taxonomy" id="157652"/>
    <lineage>
        <taxon>Eukaryota</taxon>
        <taxon>Viridiplantae</taxon>
        <taxon>Streptophyta</taxon>
        <taxon>Embryophyta</taxon>
        <taxon>Tracheophyta</taxon>
        <taxon>Spermatophyta</taxon>
        <taxon>Magnoliopsida</taxon>
        <taxon>eudicotyledons</taxon>
        <taxon>Gunneridae</taxon>
        <taxon>Pentapetalae</taxon>
        <taxon>rosids</taxon>
        <taxon>fabids</taxon>
        <taxon>Fabales</taxon>
        <taxon>Fabaceae</taxon>
        <taxon>Papilionoideae</taxon>
        <taxon>50 kb inversion clade</taxon>
        <taxon>NPAAA clade</taxon>
        <taxon>indigoferoid/millettioid clade</taxon>
        <taxon>Phaseoleae</taxon>
        <taxon>Mucuna</taxon>
    </lineage>
</organism>
<proteinExistence type="predicted"/>